<gene>
    <name evidence="2" type="ORF">ACFSUD_18810</name>
</gene>
<evidence type="ECO:0000313" key="2">
    <source>
        <dbReference type="EMBL" id="MFD2741618.1"/>
    </source>
</evidence>
<keyword evidence="1" id="KW-1133">Transmembrane helix</keyword>
<evidence type="ECO:0000313" key="3">
    <source>
        <dbReference type="Proteomes" id="UP001597474"/>
    </source>
</evidence>
<name>A0ABW5U6R6_9RHOB</name>
<dbReference type="Proteomes" id="UP001597474">
    <property type="component" value="Unassembled WGS sequence"/>
</dbReference>
<evidence type="ECO:0000256" key="1">
    <source>
        <dbReference type="SAM" id="Phobius"/>
    </source>
</evidence>
<protein>
    <submittedName>
        <fullName evidence="2">Uncharacterized protein</fullName>
    </submittedName>
</protein>
<keyword evidence="1" id="KW-0472">Membrane</keyword>
<comment type="caution">
    <text evidence="2">The sequence shown here is derived from an EMBL/GenBank/DDBJ whole genome shotgun (WGS) entry which is preliminary data.</text>
</comment>
<organism evidence="2 3">
    <name type="scientific">Sulfitobacter aestuarii</name>
    <dbReference type="NCBI Taxonomy" id="2161676"/>
    <lineage>
        <taxon>Bacteria</taxon>
        <taxon>Pseudomonadati</taxon>
        <taxon>Pseudomonadota</taxon>
        <taxon>Alphaproteobacteria</taxon>
        <taxon>Rhodobacterales</taxon>
        <taxon>Roseobacteraceae</taxon>
        <taxon>Sulfitobacter</taxon>
    </lineage>
</organism>
<accession>A0ABW5U6R6</accession>
<feature type="transmembrane region" description="Helical" evidence="1">
    <location>
        <begin position="21"/>
        <end position="44"/>
    </location>
</feature>
<keyword evidence="3" id="KW-1185">Reference proteome</keyword>
<keyword evidence="1" id="KW-0812">Transmembrane</keyword>
<proteinExistence type="predicted"/>
<reference evidence="3" key="1">
    <citation type="journal article" date="2019" name="Int. J. Syst. Evol. Microbiol.">
        <title>The Global Catalogue of Microorganisms (GCM) 10K type strain sequencing project: providing services to taxonomists for standard genome sequencing and annotation.</title>
        <authorList>
            <consortium name="The Broad Institute Genomics Platform"/>
            <consortium name="The Broad Institute Genome Sequencing Center for Infectious Disease"/>
            <person name="Wu L."/>
            <person name="Ma J."/>
        </authorList>
    </citation>
    <scope>NUCLEOTIDE SEQUENCE [LARGE SCALE GENOMIC DNA]</scope>
    <source>
        <strain evidence="3">TISTR 2562</strain>
    </source>
</reference>
<dbReference type="RefSeq" id="WP_386376045.1">
    <property type="nucleotide sequence ID" value="NZ_JBHUMP010000034.1"/>
</dbReference>
<dbReference type="EMBL" id="JBHUMP010000034">
    <property type="protein sequence ID" value="MFD2741618.1"/>
    <property type="molecule type" value="Genomic_DNA"/>
</dbReference>
<feature type="transmembrane region" description="Helical" evidence="1">
    <location>
        <begin position="56"/>
        <end position="74"/>
    </location>
</feature>
<sequence>MSEPKEENLMRFNRRPPGQRLIGWVASAIFAVFVANILIAKLTMLGAFTLPRLSPVLEFALLIASTLFGVLFLLKEERRCASGAAELNDER</sequence>